<feature type="compositionally biased region" description="Basic and acidic residues" evidence="1">
    <location>
        <begin position="1057"/>
        <end position="1070"/>
    </location>
</feature>
<reference evidence="3" key="1">
    <citation type="submission" date="2019-05" db="EMBL/GenBank/DDBJ databases">
        <title>Annotation for the trematode Paragonimus heterotremus.</title>
        <authorList>
            <person name="Choi Y.-J."/>
        </authorList>
    </citation>
    <scope>NUCLEOTIDE SEQUENCE</scope>
    <source>
        <strain evidence="3">LC</strain>
    </source>
</reference>
<organism evidence="3 4">
    <name type="scientific">Paragonimus heterotremus</name>
    <dbReference type="NCBI Taxonomy" id="100268"/>
    <lineage>
        <taxon>Eukaryota</taxon>
        <taxon>Metazoa</taxon>
        <taxon>Spiralia</taxon>
        <taxon>Lophotrochozoa</taxon>
        <taxon>Platyhelminthes</taxon>
        <taxon>Trematoda</taxon>
        <taxon>Digenea</taxon>
        <taxon>Plagiorchiida</taxon>
        <taxon>Troglotremata</taxon>
        <taxon>Troglotrematidae</taxon>
        <taxon>Paragonimus</taxon>
    </lineage>
</organism>
<feature type="compositionally biased region" description="Polar residues" evidence="1">
    <location>
        <begin position="1039"/>
        <end position="1048"/>
    </location>
</feature>
<dbReference type="GO" id="GO:0005096">
    <property type="term" value="F:GTPase activator activity"/>
    <property type="evidence" value="ECO:0007669"/>
    <property type="project" value="InterPro"/>
</dbReference>
<feature type="domain" description="Rho-GAP" evidence="2">
    <location>
        <begin position="181"/>
        <end position="453"/>
    </location>
</feature>
<sequence length="1173" mass="130453">MTDSTRMSTEHDNTVPLHFNPSSRPMPRAPQSTSNILREPNKSNWKTPGGDGSASVEGKQSEKLSKKAKASFRLPGTKKRRKEQQQQKQQKVPRSTKSLTTEPLPSSNLQQITVNDAVPQSSAKHSKSEKRSKKERGGLGLLGREARDSRRKSKRDGRFTKASKADYSQNTQDPVRPVFGVPLTVAFERNPSHDGIPLPAFFRHCIDYIEMYGLSSESIYRVPGVHSQVQALVSALDRGEEFLQIPPTSAAFYQQQSSEWFTPRATHRSLTLSTNEGGLRSKQSHTGHSDPKSLCVPTPRLRSHTDTRSFVTGSTGSQHLPHDLAVVASVVKQFLRNLPEPVLTNALCPVLESLPMESPQIYQSIARLVHQKLPVTHQFLLAWMLQHITHIIDRSDENLMPLANISIVLSPCLGISHRLLAVLLRPAPPDVHIDLTELNSSLKTMDATESRQADSSPYHWLFPHPAFVLRPYRPPLRPGPDVELPETDAELDVELYKQESLLFHLHEQIGRGDTNPETESLLWETQRLVTEIRRRKTLCDPEVIRAELSRQQALLDRLHKAIAADQSYPEPDALDGLSFPASGGSPSQSFDHAGRRRVPHASDKFSKQISEPISTSVVSDELWEVQRQVTMLKRRLKQQERLMLTSTQTTTSTITTVSGSTATSTSHIVLSGSIPLVIPSVAELDQEEVLNLTLRKLPADAPPICDPVDSTCPVQMPLPDSKLESPPSASLHMTDLDIHHISSPESAIRVHWNTTTDQLEAPLTDPSANVAACALPAPLESKKPKALEPVPASPEQISEKPSKHDDFRNMDVASASALFEQLHPEVCPDEKPSHYPVDSDTKQSGMELVPAESTVAASVDGVLPPPLPPSPWRIQDPNPTVLLLANPAEKHVMHQIALYTARKQELEAIHADLRARIWSENAEIRRIQSCIDRLLDTGGKRVQRIYDAEFAAIHYSPLAIHSQMIGHHPVRTQQNWTQIANQLNTENEEYTLSKNEASCLIDVPDGSDSSETRDEESEHDNSDSAEDKEKLVTPDDSDASQPMTYSRLNNEEDEPDKEVVESGETYHEPSSKSASPTSLSAYLVNTRSCEEEEEEDEEDAKACEAELARTLHQLTLDNARLERLNGRYLEGIQAERNRCAELKVLVKLRGTGSYAQGLPIRNLPSWSAIPRPC</sequence>
<name>A0A8J4WLP5_9TREM</name>
<feature type="region of interest" description="Disordered" evidence="1">
    <location>
        <begin position="1000"/>
        <end position="1079"/>
    </location>
</feature>
<evidence type="ECO:0000313" key="4">
    <source>
        <dbReference type="Proteomes" id="UP000748531"/>
    </source>
</evidence>
<dbReference type="Gene3D" id="1.10.555.10">
    <property type="entry name" value="Rho GTPase activation protein"/>
    <property type="match status" value="1"/>
</dbReference>
<proteinExistence type="predicted"/>
<dbReference type="Pfam" id="PF00620">
    <property type="entry name" value="RhoGAP"/>
    <property type="match status" value="2"/>
</dbReference>
<keyword evidence="4" id="KW-1185">Reference proteome</keyword>
<dbReference type="SMART" id="SM00324">
    <property type="entry name" value="RhoGAP"/>
    <property type="match status" value="1"/>
</dbReference>
<gene>
    <name evidence="3" type="ORF">PHET_08125</name>
</gene>
<dbReference type="PANTHER" id="PTHR12783">
    <property type="entry name" value="RALA BINDING PROTEIN 1 RALBP1"/>
    <property type="match status" value="1"/>
</dbReference>
<dbReference type="InterPro" id="IPR000198">
    <property type="entry name" value="RhoGAP_dom"/>
</dbReference>
<feature type="compositionally biased region" description="Basic and acidic residues" evidence="1">
    <location>
        <begin position="1019"/>
        <end position="1033"/>
    </location>
</feature>
<protein>
    <submittedName>
        <fullName evidence="3">RalA-binding protein 1</fullName>
    </submittedName>
</protein>
<dbReference type="InterPro" id="IPR008936">
    <property type="entry name" value="Rho_GTPase_activation_prot"/>
</dbReference>
<comment type="caution">
    <text evidence="3">The sequence shown here is derived from an EMBL/GenBank/DDBJ whole genome shotgun (WGS) entry which is preliminary data.</text>
</comment>
<feature type="compositionally biased region" description="Basic and acidic residues" evidence="1">
    <location>
        <begin position="797"/>
        <end position="806"/>
    </location>
</feature>
<dbReference type="Proteomes" id="UP000748531">
    <property type="component" value="Unassembled WGS sequence"/>
</dbReference>
<evidence type="ECO:0000313" key="3">
    <source>
        <dbReference type="EMBL" id="KAF5395080.1"/>
    </source>
</evidence>
<dbReference type="OrthoDB" id="10033734at2759"/>
<evidence type="ECO:0000259" key="2">
    <source>
        <dbReference type="PROSITE" id="PS50238"/>
    </source>
</evidence>
<feature type="compositionally biased region" description="Basic residues" evidence="1">
    <location>
        <begin position="124"/>
        <end position="134"/>
    </location>
</feature>
<accession>A0A8J4WLP5</accession>
<dbReference type="PANTHER" id="PTHR12783:SF5">
    <property type="entry name" value="RALA-BINDING PROTEIN 1"/>
    <property type="match status" value="1"/>
</dbReference>
<evidence type="ECO:0000256" key="1">
    <source>
        <dbReference type="SAM" id="MobiDB-lite"/>
    </source>
</evidence>
<feature type="region of interest" description="Disordered" evidence="1">
    <location>
        <begin position="782"/>
        <end position="806"/>
    </location>
</feature>
<feature type="compositionally biased region" description="Basic residues" evidence="1">
    <location>
        <begin position="66"/>
        <end position="82"/>
    </location>
</feature>
<dbReference type="PROSITE" id="PS50238">
    <property type="entry name" value="RHOGAP"/>
    <property type="match status" value="1"/>
</dbReference>
<feature type="compositionally biased region" description="Polar residues" evidence="1">
    <location>
        <begin position="92"/>
        <end position="120"/>
    </location>
</feature>
<feature type="compositionally biased region" description="Polar residues" evidence="1">
    <location>
        <begin position="30"/>
        <end position="46"/>
    </location>
</feature>
<dbReference type="Gene3D" id="1.20.58.90">
    <property type="match status" value="2"/>
</dbReference>
<feature type="region of interest" description="Disordered" evidence="1">
    <location>
        <begin position="1"/>
        <end position="173"/>
    </location>
</feature>
<dbReference type="AlphaFoldDB" id="A0A8J4WLP5"/>
<dbReference type="GO" id="GO:0031267">
    <property type="term" value="F:small GTPase binding"/>
    <property type="evidence" value="ECO:0007669"/>
    <property type="project" value="InterPro"/>
</dbReference>
<feature type="region of interest" description="Disordered" evidence="1">
    <location>
        <begin position="273"/>
        <end position="301"/>
    </location>
</feature>
<dbReference type="EMBL" id="LUCH01017338">
    <property type="protein sequence ID" value="KAF5395080.1"/>
    <property type="molecule type" value="Genomic_DNA"/>
</dbReference>
<feature type="region of interest" description="Disordered" evidence="1">
    <location>
        <begin position="573"/>
        <end position="606"/>
    </location>
</feature>
<dbReference type="InterPro" id="IPR039767">
    <property type="entry name" value="RALBP1"/>
</dbReference>
<dbReference type="GO" id="GO:0007264">
    <property type="term" value="P:small GTPase-mediated signal transduction"/>
    <property type="evidence" value="ECO:0007669"/>
    <property type="project" value="InterPro"/>
</dbReference>
<dbReference type="SUPFAM" id="SSF48350">
    <property type="entry name" value="GTPase activation domain, GAP"/>
    <property type="match status" value="1"/>
</dbReference>